<feature type="domain" description="Dienelactone hydrolase" evidence="5">
    <location>
        <begin position="70"/>
        <end position="188"/>
    </location>
</feature>
<keyword evidence="7" id="KW-1185">Reference proteome</keyword>
<feature type="chain" id="PRO_5015132616" evidence="4">
    <location>
        <begin position="23"/>
        <end position="357"/>
    </location>
</feature>
<dbReference type="InterPro" id="IPR016986">
    <property type="entry name" value="UCP031982_abhydr"/>
</dbReference>
<proteinExistence type="predicted"/>
<dbReference type="InterPro" id="IPR029058">
    <property type="entry name" value="AB_hydrolase_fold"/>
</dbReference>
<evidence type="ECO:0000259" key="5">
    <source>
        <dbReference type="Pfam" id="PF01738"/>
    </source>
</evidence>
<protein>
    <submittedName>
        <fullName evidence="6">Dienelactone hydrolase</fullName>
    </submittedName>
</protein>
<dbReference type="Pfam" id="PF01738">
    <property type="entry name" value="DLH"/>
    <property type="match status" value="1"/>
</dbReference>
<evidence type="ECO:0000256" key="2">
    <source>
        <dbReference type="ARBA" id="ARBA00022963"/>
    </source>
</evidence>
<dbReference type="SUPFAM" id="SSF53474">
    <property type="entry name" value="alpha/beta-Hydrolases"/>
    <property type="match status" value="1"/>
</dbReference>
<evidence type="ECO:0000256" key="1">
    <source>
        <dbReference type="ARBA" id="ARBA00022801"/>
    </source>
</evidence>
<organism evidence="6 7">
    <name type="scientific">Pseudaminobacter soli</name>
    <name type="common">ex Li et al. 2025</name>
    <dbReference type="NCBI Taxonomy" id="1295366"/>
    <lineage>
        <taxon>Bacteria</taxon>
        <taxon>Pseudomonadati</taxon>
        <taxon>Pseudomonadota</taxon>
        <taxon>Alphaproteobacteria</taxon>
        <taxon>Hyphomicrobiales</taxon>
        <taxon>Phyllobacteriaceae</taxon>
        <taxon>Pseudaminobacter</taxon>
    </lineage>
</organism>
<dbReference type="Gene3D" id="3.40.50.1820">
    <property type="entry name" value="alpha/beta hydrolase"/>
    <property type="match status" value="1"/>
</dbReference>
<dbReference type="AlphaFoldDB" id="A0A2P7SD37"/>
<name>A0A2P7SD37_9HYPH</name>
<keyword evidence="4" id="KW-0732">Signal</keyword>
<dbReference type="GO" id="GO:0003847">
    <property type="term" value="F:1-alkyl-2-acetylglycerophosphocholine esterase activity"/>
    <property type="evidence" value="ECO:0007669"/>
    <property type="project" value="TreeGrafter"/>
</dbReference>
<accession>A0A2P7SD37</accession>
<comment type="caution">
    <text evidence="6">The sequence shown here is derived from an EMBL/GenBank/DDBJ whole genome shotgun (WGS) entry which is preliminary data.</text>
</comment>
<evidence type="ECO:0000313" key="7">
    <source>
        <dbReference type="Proteomes" id="UP000240653"/>
    </source>
</evidence>
<evidence type="ECO:0000256" key="3">
    <source>
        <dbReference type="ARBA" id="ARBA00023098"/>
    </source>
</evidence>
<keyword evidence="2" id="KW-0442">Lipid degradation</keyword>
<gene>
    <name evidence="6" type="ORF">C7I85_14815</name>
</gene>
<feature type="signal peptide" evidence="4">
    <location>
        <begin position="1"/>
        <end position="22"/>
    </location>
</feature>
<dbReference type="Proteomes" id="UP000240653">
    <property type="component" value="Unassembled WGS sequence"/>
</dbReference>
<sequence length="357" mass="37846">MDPFRALSAIALTITLTSPCLAAEVGMREIGVPAPERGRSLAVTVWYPAEAGGQPVLVGDNKAFKGSSALMNAPVAKGRFPLIVMSHGSGGRIQGMSWFATELTKAGFIVAGPNHPGTTSGDSTPADTPKLWERTSDLSAVIDMMTADPSWSDAIDADRIGVVGFSLGGAAAMEIAGARANLEAYARYCDTYEERDCAWYAGGQAYVNDEAVKVDKVDLRKIDRTRFEQSNLDRRIKSAVLIDPGLAQAYDEPSLRKITIPMSFINLGDAGTIPEAVIADRLATLTPKGTYASVAGAVHFSFLPECKEGGAELLKSSGETDPICEDGGNRPRADIHSELAHLVITALGQNHSHSGVR</sequence>
<dbReference type="RefSeq" id="WP_106724739.1">
    <property type="nucleotide sequence ID" value="NZ_PXYL01000006.1"/>
</dbReference>
<keyword evidence="3" id="KW-0443">Lipid metabolism</keyword>
<evidence type="ECO:0000256" key="4">
    <source>
        <dbReference type="SAM" id="SignalP"/>
    </source>
</evidence>
<dbReference type="PIRSF" id="PIRSF031982">
    <property type="entry name" value="UCP031982_abhydr"/>
    <property type="match status" value="1"/>
</dbReference>
<dbReference type="PANTHER" id="PTHR10272:SF0">
    <property type="entry name" value="PLATELET-ACTIVATING FACTOR ACETYLHYDROLASE"/>
    <property type="match status" value="1"/>
</dbReference>
<dbReference type="EMBL" id="PXYL01000006">
    <property type="protein sequence ID" value="PSJ60408.1"/>
    <property type="molecule type" value="Genomic_DNA"/>
</dbReference>
<dbReference type="InterPro" id="IPR002925">
    <property type="entry name" value="Dienelactn_hydro"/>
</dbReference>
<dbReference type="GO" id="GO:0016042">
    <property type="term" value="P:lipid catabolic process"/>
    <property type="evidence" value="ECO:0007669"/>
    <property type="project" value="UniProtKB-KW"/>
</dbReference>
<reference evidence="6 7" key="1">
    <citation type="submission" date="2018-03" db="EMBL/GenBank/DDBJ databases">
        <title>The draft genome of Mesorhizobium soli JCM 19897.</title>
        <authorList>
            <person name="Li L."/>
            <person name="Liu L."/>
            <person name="Liang L."/>
            <person name="Wang T."/>
            <person name="Zhang X."/>
        </authorList>
    </citation>
    <scope>NUCLEOTIDE SEQUENCE [LARGE SCALE GENOMIC DNA]</scope>
    <source>
        <strain evidence="6 7">JCM 19897</strain>
    </source>
</reference>
<dbReference type="OrthoDB" id="9814760at2"/>
<keyword evidence="1 6" id="KW-0378">Hydrolase</keyword>
<evidence type="ECO:0000313" key="6">
    <source>
        <dbReference type="EMBL" id="PSJ60408.1"/>
    </source>
</evidence>
<dbReference type="PANTHER" id="PTHR10272">
    <property type="entry name" value="PLATELET-ACTIVATING FACTOR ACETYLHYDROLASE"/>
    <property type="match status" value="1"/>
</dbReference>